<dbReference type="Pfam" id="PF17667">
    <property type="entry name" value="Pkinase_fungal"/>
    <property type="match status" value="1"/>
</dbReference>
<dbReference type="PANTHER" id="PTHR38248">
    <property type="entry name" value="FUNK1 6"/>
    <property type="match status" value="1"/>
</dbReference>
<evidence type="ECO:0000259" key="2">
    <source>
        <dbReference type="Pfam" id="PF17667"/>
    </source>
</evidence>
<reference evidence="3" key="1">
    <citation type="submission" date="2022-06" db="EMBL/GenBank/DDBJ databases">
        <title>Genome Sequence of Candolleomyces eurysporus.</title>
        <authorList>
            <person name="Buettner E."/>
        </authorList>
    </citation>
    <scope>NUCLEOTIDE SEQUENCE</scope>
    <source>
        <strain evidence="3">VTCC 930004</strain>
    </source>
</reference>
<dbReference type="EMBL" id="JANBPK010000928">
    <property type="protein sequence ID" value="KAJ2928389.1"/>
    <property type="molecule type" value="Genomic_DNA"/>
</dbReference>
<evidence type="ECO:0000313" key="4">
    <source>
        <dbReference type="Proteomes" id="UP001140091"/>
    </source>
</evidence>
<organism evidence="3 4">
    <name type="scientific">Candolleomyces eurysporus</name>
    <dbReference type="NCBI Taxonomy" id="2828524"/>
    <lineage>
        <taxon>Eukaryota</taxon>
        <taxon>Fungi</taxon>
        <taxon>Dikarya</taxon>
        <taxon>Basidiomycota</taxon>
        <taxon>Agaricomycotina</taxon>
        <taxon>Agaricomycetes</taxon>
        <taxon>Agaricomycetidae</taxon>
        <taxon>Agaricales</taxon>
        <taxon>Agaricineae</taxon>
        <taxon>Psathyrellaceae</taxon>
        <taxon>Candolleomyces</taxon>
    </lineage>
</organism>
<comment type="caution">
    <text evidence="3">The sequence shown here is derived from an EMBL/GenBank/DDBJ whole genome shotgun (WGS) entry which is preliminary data.</text>
</comment>
<dbReference type="InterPro" id="IPR011009">
    <property type="entry name" value="Kinase-like_dom_sf"/>
</dbReference>
<accession>A0A9W8MH64</accession>
<evidence type="ECO:0000313" key="3">
    <source>
        <dbReference type="EMBL" id="KAJ2928389.1"/>
    </source>
</evidence>
<dbReference type="SUPFAM" id="SSF56112">
    <property type="entry name" value="Protein kinase-like (PK-like)"/>
    <property type="match status" value="1"/>
</dbReference>
<dbReference type="Gene3D" id="1.10.510.10">
    <property type="entry name" value="Transferase(Phosphotransferase) domain 1"/>
    <property type="match status" value="1"/>
</dbReference>
<feature type="region of interest" description="Disordered" evidence="1">
    <location>
        <begin position="495"/>
        <end position="583"/>
    </location>
</feature>
<dbReference type="OrthoDB" id="5584477at2759"/>
<name>A0A9W8MH64_9AGAR</name>
<evidence type="ECO:0000256" key="1">
    <source>
        <dbReference type="SAM" id="MobiDB-lite"/>
    </source>
</evidence>
<dbReference type="Proteomes" id="UP001140091">
    <property type="component" value="Unassembled WGS sequence"/>
</dbReference>
<feature type="non-terminal residue" evidence="3">
    <location>
        <position position="583"/>
    </location>
</feature>
<keyword evidence="4" id="KW-1185">Reference proteome</keyword>
<gene>
    <name evidence="3" type="ORF">H1R20_g8696</name>
</gene>
<proteinExistence type="predicted"/>
<dbReference type="InterPro" id="IPR040976">
    <property type="entry name" value="Pkinase_fungal"/>
</dbReference>
<feature type="domain" description="Fungal-type protein kinase" evidence="2">
    <location>
        <begin position="5"/>
        <end position="351"/>
    </location>
</feature>
<protein>
    <recommendedName>
        <fullName evidence="2">Fungal-type protein kinase domain-containing protein</fullName>
    </recommendedName>
</protein>
<dbReference type="PANTHER" id="PTHR38248:SF2">
    <property type="entry name" value="FUNK1 11"/>
    <property type="match status" value="1"/>
</dbReference>
<dbReference type="AlphaFoldDB" id="A0A9W8MH64"/>
<sequence length="583" mass="65819">MSSFKEMKVERQKVSDKDQWLQVGVYVRQIFIQQPNRRFVRALLLTENSVRLFHFDRSGGMYSPFINIHDHPDIFIRLVVGLNSLDEPTLGLDTSIRWNIEGGRKVDGTLTVQKADGTSQIAYKLCKVDPVIAYYGIRGRATQCWSVSDPGTGTRFLIKDCWKEETRISEHVYLQEAKGLPGVVQMVSFEPNRGETKFLRGGFGTSHKDFHNRIAIRIILDSYGDSIENFKSAKQLLRALRDAIIGHMELYMKGTLHRDVSIDNILLGKKGDGSEPPPGFYGVLIDLHMAIKVGRDTVKRSADWRSGSSLFKSIAVLLSCVPIDDSKDTVPPLAHDHLDDMESFFYVYTYIIHVFDANGVSFPIPKLMLSWKRSDAEHGARFKQAYLADKYISKQIGQRWPKPCIELLHEFQDWLQPYAGKKRELTLRNLEDRGSIGGEELKALMEAIAAQYRSVIRLFNKAIRDLEIEDGNGGSEHNNKEIEIEMYIERFKTPPRLSSGAATSPDGYPDSSPLANKVLGRNARKSLKRSSNEYPDEIPGAKRGPETLHTPPTRKGPVPQDSLGTPVKRKDKLVHGPSPLSKL</sequence>